<dbReference type="Proteomes" id="UP000035265">
    <property type="component" value="Unassembled WGS sequence"/>
</dbReference>
<proteinExistence type="predicted"/>
<evidence type="ECO:0000313" key="4">
    <source>
        <dbReference type="EMBL" id="KLN36274.1"/>
    </source>
</evidence>
<dbReference type="Gene3D" id="3.40.50.300">
    <property type="entry name" value="P-loop containing nucleotide triphosphate hydrolases"/>
    <property type="match status" value="1"/>
</dbReference>
<reference evidence="4 5" key="1">
    <citation type="submission" date="2014-05" db="EMBL/GenBank/DDBJ databases">
        <title>Cellulosimicrobium funkei U11 genome.</title>
        <authorList>
            <person name="Hu C."/>
            <person name="Gong Y."/>
            <person name="Wan W."/>
            <person name="Jiang M."/>
        </authorList>
    </citation>
    <scope>NUCLEOTIDE SEQUENCE [LARGE SCALE GENOMIC DNA]</scope>
    <source>
        <strain evidence="4 5">U11</strain>
    </source>
</reference>
<gene>
    <name evidence="4" type="ORF">FB00_00020</name>
</gene>
<evidence type="ECO:0000313" key="5">
    <source>
        <dbReference type="Proteomes" id="UP000035265"/>
    </source>
</evidence>
<organism evidence="4 5">
    <name type="scientific">Cellulosimicrobium funkei</name>
    <dbReference type="NCBI Taxonomy" id="264251"/>
    <lineage>
        <taxon>Bacteria</taxon>
        <taxon>Bacillati</taxon>
        <taxon>Actinomycetota</taxon>
        <taxon>Actinomycetes</taxon>
        <taxon>Micrococcales</taxon>
        <taxon>Promicromonosporaceae</taxon>
        <taxon>Cellulosimicrobium</taxon>
    </lineage>
</organism>
<dbReference type="GO" id="GO:0005524">
    <property type="term" value="F:ATP binding"/>
    <property type="evidence" value="ECO:0007669"/>
    <property type="project" value="UniProtKB-KW"/>
</dbReference>
<dbReference type="GO" id="GO:0051301">
    <property type="term" value="P:cell division"/>
    <property type="evidence" value="ECO:0007669"/>
    <property type="project" value="TreeGrafter"/>
</dbReference>
<keyword evidence="2" id="KW-0067">ATP-binding</keyword>
<evidence type="ECO:0008006" key="6">
    <source>
        <dbReference type="Google" id="ProtNLM"/>
    </source>
</evidence>
<dbReference type="InterPro" id="IPR005654">
    <property type="entry name" value="ATPase_AFG1-like"/>
</dbReference>
<dbReference type="AlphaFoldDB" id="A0A0H2KWN9"/>
<dbReference type="EMBL" id="JNBQ01000001">
    <property type="protein sequence ID" value="KLN36274.1"/>
    <property type="molecule type" value="Genomic_DNA"/>
</dbReference>
<feature type="region of interest" description="Disordered" evidence="3">
    <location>
        <begin position="110"/>
        <end position="150"/>
    </location>
</feature>
<dbReference type="Pfam" id="PF03969">
    <property type="entry name" value="AFG1_ATPase"/>
    <property type="match status" value="1"/>
</dbReference>
<evidence type="ECO:0000256" key="2">
    <source>
        <dbReference type="ARBA" id="ARBA00022840"/>
    </source>
</evidence>
<evidence type="ECO:0000256" key="3">
    <source>
        <dbReference type="SAM" id="MobiDB-lite"/>
    </source>
</evidence>
<evidence type="ECO:0000256" key="1">
    <source>
        <dbReference type="ARBA" id="ARBA00022741"/>
    </source>
</evidence>
<dbReference type="InterPro" id="IPR027417">
    <property type="entry name" value="P-loop_NTPase"/>
</dbReference>
<protein>
    <recommendedName>
        <fullName evidence="6">Cell division protein ZapE</fullName>
    </recommendedName>
</protein>
<keyword evidence="5" id="KW-1185">Reference proteome</keyword>
<dbReference type="GO" id="GO:0005737">
    <property type="term" value="C:cytoplasm"/>
    <property type="evidence" value="ECO:0007669"/>
    <property type="project" value="TreeGrafter"/>
</dbReference>
<sequence length="409" mass="44072">MTSRRLDRVRRAVEAAAAREGFSLDPDQSALLDRLARLGDELAGARRRPVRGLYVWGPAGRGKSWLAGAFFAAVAAGLPAGATKRVHVYDLFRALHAAIHAQRVSALARPRSAVGQGGPTRGWRTRATAPVAEPTPPGPPEESPEPQPGAVDAAIDDLLRGTRLLYLDELHLHDTGDATLLTRLLRRAFASGVVVLATSNYEPGTLLPNPLWHHVAEPGIALLRAHLDVVELAGPTDYRTLGGRGRGGFAAGAWLRPGTTAQLAHRGLVAPAQEARAVVRTGTRSFEVTAARVDGEGREGELWVTFDDLAGRPTSTLEYLDWAARFRRWVVTDVPLLTDVDREAQQRFIAVVDVLVDADVELVVTSHHSLDAFRTTMPDRPDAFRTASRLQLLAEVVDGPRPSAGTPPG</sequence>
<dbReference type="SUPFAM" id="SSF52540">
    <property type="entry name" value="P-loop containing nucleoside triphosphate hydrolases"/>
    <property type="match status" value="1"/>
</dbReference>
<dbReference type="GO" id="GO:0016887">
    <property type="term" value="F:ATP hydrolysis activity"/>
    <property type="evidence" value="ECO:0007669"/>
    <property type="project" value="InterPro"/>
</dbReference>
<dbReference type="GO" id="GO:0032153">
    <property type="term" value="C:cell division site"/>
    <property type="evidence" value="ECO:0007669"/>
    <property type="project" value="TreeGrafter"/>
</dbReference>
<dbReference type="PANTHER" id="PTHR12169:SF6">
    <property type="entry name" value="AFG1-LIKE ATPASE"/>
    <property type="match status" value="1"/>
</dbReference>
<accession>A0A0H2KWN9</accession>
<dbReference type="PATRIC" id="fig|264251.5.peg.4"/>
<dbReference type="PANTHER" id="PTHR12169">
    <property type="entry name" value="ATPASE N2B"/>
    <property type="match status" value="1"/>
</dbReference>
<comment type="caution">
    <text evidence="4">The sequence shown here is derived from an EMBL/GenBank/DDBJ whole genome shotgun (WGS) entry which is preliminary data.</text>
</comment>
<feature type="compositionally biased region" description="Pro residues" evidence="3">
    <location>
        <begin position="133"/>
        <end position="147"/>
    </location>
</feature>
<name>A0A0H2KWN9_9MICO</name>
<dbReference type="RefSeq" id="WP_047230842.1">
    <property type="nucleotide sequence ID" value="NZ_JNBQ01000001.1"/>
</dbReference>
<dbReference type="STRING" id="264251.FB00_00020"/>
<dbReference type="NCBIfam" id="NF040713">
    <property type="entry name" value="ZapE"/>
    <property type="match status" value="1"/>
</dbReference>
<keyword evidence="1" id="KW-0547">Nucleotide-binding</keyword>